<dbReference type="EMBL" id="JARIHO010000119">
    <property type="protein sequence ID" value="KAJ7302211.1"/>
    <property type="molecule type" value="Genomic_DNA"/>
</dbReference>
<dbReference type="Proteomes" id="UP001218218">
    <property type="component" value="Unassembled WGS sequence"/>
</dbReference>
<evidence type="ECO:0000313" key="2">
    <source>
        <dbReference type="EMBL" id="KAJ7302211.1"/>
    </source>
</evidence>
<accession>A0AAD7E8S9</accession>
<evidence type="ECO:0000313" key="3">
    <source>
        <dbReference type="Proteomes" id="UP001218218"/>
    </source>
</evidence>
<keyword evidence="3" id="KW-1185">Reference proteome</keyword>
<reference evidence="2" key="1">
    <citation type="submission" date="2023-03" db="EMBL/GenBank/DDBJ databases">
        <title>Massive genome expansion in bonnet fungi (Mycena s.s.) driven by repeated elements and novel gene families across ecological guilds.</title>
        <authorList>
            <consortium name="Lawrence Berkeley National Laboratory"/>
            <person name="Harder C.B."/>
            <person name="Miyauchi S."/>
            <person name="Viragh M."/>
            <person name="Kuo A."/>
            <person name="Thoen E."/>
            <person name="Andreopoulos B."/>
            <person name="Lu D."/>
            <person name="Skrede I."/>
            <person name="Drula E."/>
            <person name="Henrissat B."/>
            <person name="Morin E."/>
            <person name="Kohler A."/>
            <person name="Barry K."/>
            <person name="LaButti K."/>
            <person name="Morin E."/>
            <person name="Salamov A."/>
            <person name="Lipzen A."/>
            <person name="Mereny Z."/>
            <person name="Hegedus B."/>
            <person name="Baldrian P."/>
            <person name="Stursova M."/>
            <person name="Weitz H."/>
            <person name="Taylor A."/>
            <person name="Grigoriev I.V."/>
            <person name="Nagy L.G."/>
            <person name="Martin F."/>
            <person name="Kauserud H."/>
        </authorList>
    </citation>
    <scope>NUCLEOTIDE SEQUENCE</scope>
    <source>
        <strain evidence="2">CBHHK002</strain>
    </source>
</reference>
<feature type="region of interest" description="Disordered" evidence="1">
    <location>
        <begin position="227"/>
        <end position="247"/>
    </location>
</feature>
<organism evidence="2 3">
    <name type="scientific">Mycena albidolilacea</name>
    <dbReference type="NCBI Taxonomy" id="1033008"/>
    <lineage>
        <taxon>Eukaryota</taxon>
        <taxon>Fungi</taxon>
        <taxon>Dikarya</taxon>
        <taxon>Basidiomycota</taxon>
        <taxon>Agaricomycotina</taxon>
        <taxon>Agaricomycetes</taxon>
        <taxon>Agaricomycetidae</taxon>
        <taxon>Agaricales</taxon>
        <taxon>Marasmiineae</taxon>
        <taxon>Mycenaceae</taxon>
        <taxon>Mycena</taxon>
    </lineage>
</organism>
<feature type="compositionally biased region" description="Acidic residues" evidence="1">
    <location>
        <begin position="232"/>
        <end position="241"/>
    </location>
</feature>
<protein>
    <submittedName>
        <fullName evidence="2">Uncharacterized protein</fullName>
    </submittedName>
</protein>
<sequence>MGPSRHKCHILASAGGFVLLPLLTTSMSRINVHIFADSFDHKNPSKLLQWGPTGYISRFVAPITAAKFGGLGWGAVDRQASGHNRSQQISFIIASGPATFTWDFLERRVWPGQWSKKPKAKKLSKKQIERRRESRRAAQARYREWNHEAVLEAGRERSARRRAHLKTLDPGDEVLGDARAKAREASVCYREQNREELALKQRQVRKRAYIKKHGLYAHIQRRFDAPIAVPESDSESEGGEEDLSRGPIGYDAMAAPLICDYVDPLLRR</sequence>
<gene>
    <name evidence="2" type="ORF">DFH08DRAFT_826833</name>
</gene>
<dbReference type="AlphaFoldDB" id="A0AAD7E8S9"/>
<evidence type="ECO:0000256" key="1">
    <source>
        <dbReference type="SAM" id="MobiDB-lite"/>
    </source>
</evidence>
<proteinExistence type="predicted"/>
<comment type="caution">
    <text evidence="2">The sequence shown here is derived from an EMBL/GenBank/DDBJ whole genome shotgun (WGS) entry which is preliminary data.</text>
</comment>
<name>A0AAD7E8S9_9AGAR</name>